<evidence type="ECO:0000256" key="2">
    <source>
        <dbReference type="SAM" id="Phobius"/>
    </source>
</evidence>
<feature type="compositionally biased region" description="Low complexity" evidence="1">
    <location>
        <begin position="180"/>
        <end position="244"/>
    </location>
</feature>
<protein>
    <submittedName>
        <fullName evidence="3">Uncharacterized protein</fullName>
    </submittedName>
</protein>
<feature type="compositionally biased region" description="Polar residues" evidence="1">
    <location>
        <begin position="374"/>
        <end position="383"/>
    </location>
</feature>
<feature type="compositionally biased region" description="Basic and acidic residues" evidence="1">
    <location>
        <begin position="418"/>
        <end position="428"/>
    </location>
</feature>
<name>A0A4U5LWE8_STECR</name>
<evidence type="ECO:0000256" key="1">
    <source>
        <dbReference type="SAM" id="MobiDB-lite"/>
    </source>
</evidence>
<dbReference type="EMBL" id="AZBU02000011">
    <property type="protein sequence ID" value="TKR60500.1"/>
    <property type="molecule type" value="Genomic_DNA"/>
</dbReference>
<keyword evidence="2" id="KW-0812">Transmembrane</keyword>
<accession>A0A4U5LWE8</accession>
<gene>
    <name evidence="3" type="ORF">L596_027740</name>
</gene>
<feature type="region of interest" description="Disordered" evidence="1">
    <location>
        <begin position="418"/>
        <end position="439"/>
    </location>
</feature>
<reference evidence="3 4" key="2">
    <citation type="journal article" date="2019" name="G3 (Bethesda)">
        <title>Hybrid Assembly of the Genome of the Entomopathogenic Nematode Steinernema carpocapsae Identifies the X-Chromosome.</title>
        <authorList>
            <person name="Serra L."/>
            <person name="Macchietto M."/>
            <person name="Macias-Munoz A."/>
            <person name="McGill C.J."/>
            <person name="Rodriguez I.M."/>
            <person name="Rodriguez B."/>
            <person name="Murad R."/>
            <person name="Mortazavi A."/>
        </authorList>
    </citation>
    <scope>NUCLEOTIDE SEQUENCE [LARGE SCALE GENOMIC DNA]</scope>
    <source>
        <strain evidence="3 4">ALL</strain>
    </source>
</reference>
<feature type="region of interest" description="Disordered" evidence="1">
    <location>
        <begin position="462"/>
        <end position="534"/>
    </location>
</feature>
<proteinExistence type="predicted"/>
<dbReference type="AlphaFoldDB" id="A0A4U5LWE8"/>
<feature type="compositionally biased region" description="Basic and acidic residues" evidence="1">
    <location>
        <begin position="485"/>
        <end position="497"/>
    </location>
</feature>
<keyword evidence="4" id="KW-1185">Reference proteome</keyword>
<feature type="compositionally biased region" description="Low complexity" evidence="1">
    <location>
        <begin position="320"/>
        <end position="343"/>
    </location>
</feature>
<feature type="compositionally biased region" description="Polar residues" evidence="1">
    <location>
        <begin position="302"/>
        <end position="317"/>
    </location>
</feature>
<evidence type="ECO:0000313" key="3">
    <source>
        <dbReference type="EMBL" id="TKR60500.1"/>
    </source>
</evidence>
<dbReference type="OrthoDB" id="5876428at2759"/>
<keyword evidence="2" id="KW-0472">Membrane</keyword>
<organism evidence="3 4">
    <name type="scientific">Steinernema carpocapsae</name>
    <name type="common">Entomopathogenic nematode</name>
    <dbReference type="NCBI Taxonomy" id="34508"/>
    <lineage>
        <taxon>Eukaryota</taxon>
        <taxon>Metazoa</taxon>
        <taxon>Ecdysozoa</taxon>
        <taxon>Nematoda</taxon>
        <taxon>Chromadorea</taxon>
        <taxon>Rhabditida</taxon>
        <taxon>Tylenchina</taxon>
        <taxon>Panagrolaimomorpha</taxon>
        <taxon>Strongyloidoidea</taxon>
        <taxon>Steinernematidae</taxon>
        <taxon>Steinernema</taxon>
    </lineage>
</organism>
<feature type="compositionally biased region" description="Polar residues" evidence="1">
    <location>
        <begin position="516"/>
        <end position="526"/>
    </location>
</feature>
<reference evidence="3 4" key="1">
    <citation type="journal article" date="2015" name="Genome Biol.">
        <title>Comparative genomics of Steinernema reveals deeply conserved gene regulatory networks.</title>
        <authorList>
            <person name="Dillman A.R."/>
            <person name="Macchietto M."/>
            <person name="Porter C.F."/>
            <person name="Rogers A."/>
            <person name="Williams B."/>
            <person name="Antoshechkin I."/>
            <person name="Lee M.M."/>
            <person name="Goodwin Z."/>
            <person name="Lu X."/>
            <person name="Lewis E.E."/>
            <person name="Goodrich-Blair H."/>
            <person name="Stock S.P."/>
            <person name="Adams B.J."/>
            <person name="Sternberg P.W."/>
            <person name="Mortazavi A."/>
        </authorList>
    </citation>
    <scope>NUCLEOTIDE SEQUENCE [LARGE SCALE GENOMIC DNA]</scope>
    <source>
        <strain evidence="3 4">ALL</strain>
    </source>
</reference>
<feature type="region of interest" description="Disordered" evidence="1">
    <location>
        <begin position="300"/>
        <end position="398"/>
    </location>
</feature>
<feature type="compositionally biased region" description="Polar residues" evidence="1">
    <location>
        <begin position="498"/>
        <end position="507"/>
    </location>
</feature>
<keyword evidence="2" id="KW-1133">Transmembrane helix</keyword>
<evidence type="ECO:0000313" key="4">
    <source>
        <dbReference type="Proteomes" id="UP000298663"/>
    </source>
</evidence>
<feature type="transmembrane region" description="Helical" evidence="2">
    <location>
        <begin position="265"/>
        <end position="291"/>
    </location>
</feature>
<sequence>MSELEMIPFCLVNAYRTGNSISRQVATQLSGQKFFFGVIFAPLFTSGVSQTSPVYRLIDITRRNVACLVAEILRLHFHFHFYEERSFEMRVFAVILLFAIATSASVSPKIGDSTMTLKTGPSVKNEVELLKQKRSVNEELVPLADNGDTTFVSAAESTQLATTLPDVTTPATEAAPTILSTTMASTSVSTTTSTTTSPTTNRPLSPTTESASSTVSSTSTSTTKSTNETASSSISSIRSATNISQIEHTKGERKSFLPGHKNDKISIIVLIAIPSVCALIVLFGFCLYCAFRKNPKAKAQSAAFTRPSSGRGSTTLGPGSKTSQKSNSKTSQRTSSKRTTSQRPTPKPSPNKLKKKGILKKPASVPPSLRPHSPQKSAHTSGIMSAPQEPPDFSPIHIPAETFNFKGPLVRDKREKEFLSKHRLDDPKVNANAPQETDRVVFDENLNEIHEIGSEVEIVISANGNTEQRQSRRQSTRSASSRKLFANDDSKTSEHGEQTSSQNSARNPFNKRSKSKSLMVSDTQMTARDDGSPV</sequence>
<feature type="compositionally biased region" description="Basic and acidic residues" evidence="1">
    <location>
        <begin position="247"/>
        <end position="259"/>
    </location>
</feature>
<feature type="region of interest" description="Disordered" evidence="1">
    <location>
        <begin position="179"/>
        <end position="259"/>
    </location>
</feature>
<dbReference type="Proteomes" id="UP000298663">
    <property type="component" value="Unassembled WGS sequence"/>
</dbReference>
<comment type="caution">
    <text evidence="3">The sequence shown here is derived from an EMBL/GenBank/DDBJ whole genome shotgun (WGS) entry which is preliminary data.</text>
</comment>